<name>A0A9N9UCT8_9HYPO</name>
<comment type="caution">
    <text evidence="2">The sequence shown here is derived from an EMBL/GenBank/DDBJ whole genome shotgun (WGS) entry which is preliminary data.</text>
</comment>
<dbReference type="Proteomes" id="UP000754883">
    <property type="component" value="Unassembled WGS sequence"/>
</dbReference>
<dbReference type="SUPFAM" id="SSF53955">
    <property type="entry name" value="Lysozyme-like"/>
    <property type="match status" value="1"/>
</dbReference>
<dbReference type="AlphaFoldDB" id="A0A9N9UCT8"/>
<dbReference type="Gene3D" id="1.10.530.10">
    <property type="match status" value="1"/>
</dbReference>
<dbReference type="InterPro" id="IPR023346">
    <property type="entry name" value="Lysozyme-like_dom_sf"/>
</dbReference>
<evidence type="ECO:0000256" key="1">
    <source>
        <dbReference type="SAM" id="SignalP"/>
    </source>
</evidence>
<organism evidence="2 3">
    <name type="scientific">Clonostachys byssicola</name>
    <dbReference type="NCBI Taxonomy" id="160290"/>
    <lineage>
        <taxon>Eukaryota</taxon>
        <taxon>Fungi</taxon>
        <taxon>Dikarya</taxon>
        <taxon>Ascomycota</taxon>
        <taxon>Pezizomycotina</taxon>
        <taxon>Sordariomycetes</taxon>
        <taxon>Hypocreomycetidae</taxon>
        <taxon>Hypocreales</taxon>
        <taxon>Bionectriaceae</taxon>
        <taxon>Clonostachys</taxon>
    </lineage>
</organism>
<proteinExistence type="predicted"/>
<evidence type="ECO:0000313" key="2">
    <source>
        <dbReference type="EMBL" id="CAG9988032.1"/>
    </source>
</evidence>
<dbReference type="EMBL" id="CABFNO020001443">
    <property type="protein sequence ID" value="CAG9988032.1"/>
    <property type="molecule type" value="Genomic_DNA"/>
</dbReference>
<protein>
    <submittedName>
        <fullName evidence="2">Uncharacterized protein</fullName>
    </submittedName>
</protein>
<keyword evidence="1" id="KW-0732">Signal</keyword>
<dbReference type="OrthoDB" id="1193027at2759"/>
<feature type="signal peptide" evidence="1">
    <location>
        <begin position="1"/>
        <end position="17"/>
    </location>
</feature>
<reference evidence="2" key="1">
    <citation type="submission" date="2021-10" db="EMBL/GenBank/DDBJ databases">
        <authorList>
            <person name="Piombo E."/>
        </authorList>
    </citation>
    <scope>NUCLEOTIDE SEQUENCE</scope>
</reference>
<keyword evidence="3" id="KW-1185">Reference proteome</keyword>
<sequence>MLFQSFITTALFAAISAGFPIETPEVNIVENDVNTTVSELDVRATFQDVYKMYTGDGSHFKAGWPNMDFWGTWDQMWNANVPLMRKSCGWNGWGKDNSETEIGYIKSSLVTVSGEVGIDKRFLLAIVMQESKGCVRVPTTPSGSGHSNPGLMQSHAGKGTCAGVANCSKAQVLLMIRDGSAGTSAGDGLKQTFAKTSAYIGSSGSQALYAAARMYNSGSVDYKNLNNGFISNKCYVVDVANRLTGWTSAASKCS</sequence>
<evidence type="ECO:0000313" key="3">
    <source>
        <dbReference type="Proteomes" id="UP000754883"/>
    </source>
</evidence>
<feature type="chain" id="PRO_5040383415" evidence="1">
    <location>
        <begin position="18"/>
        <end position="254"/>
    </location>
</feature>
<gene>
    <name evidence="2" type="ORF">CBYS24578_00010674</name>
</gene>
<accession>A0A9N9UCT8</accession>